<feature type="active site" description="Nucleophile" evidence="6">
    <location>
        <position position="86"/>
    </location>
</feature>
<dbReference type="GO" id="GO:0002099">
    <property type="term" value="P:tRNA wobble guanine modification"/>
    <property type="evidence" value="ECO:0007669"/>
    <property type="project" value="TreeGrafter"/>
</dbReference>
<name>A0RY47_CENSY</name>
<feature type="domain" description="tRNA-guanine(15) transglycosylase-like" evidence="7">
    <location>
        <begin position="11"/>
        <end position="333"/>
    </location>
</feature>
<keyword evidence="4 6" id="KW-0479">Metal-binding</keyword>
<evidence type="ECO:0000313" key="8">
    <source>
        <dbReference type="EMBL" id="ABK78264.1"/>
    </source>
</evidence>
<dbReference type="HAMAP" id="MF_01634">
    <property type="entry name" value="TgtA_arch"/>
    <property type="match status" value="1"/>
</dbReference>
<dbReference type="NCBIfam" id="TIGR00432">
    <property type="entry name" value="arcsn_tRNA_tgt"/>
    <property type="match status" value="1"/>
</dbReference>
<comment type="caution">
    <text evidence="6">Lacks conserved residue(s) required for the propagation of feature annotation.</text>
</comment>
<dbReference type="PATRIC" id="fig|414004.10.peg.1504"/>
<reference evidence="8 9" key="1">
    <citation type="journal article" date="2006" name="Proc. Natl. Acad. Sci. U.S.A.">
        <title>Genomic analysis of the uncultivated marine crenarchaeote Cenarchaeum symbiosum.</title>
        <authorList>
            <person name="Hallam S.J."/>
            <person name="Konstantinidis K.T."/>
            <person name="Putnam N."/>
            <person name="Schleper C."/>
            <person name="Watanabe Y."/>
            <person name="Sugahara J."/>
            <person name="Preston C."/>
            <person name="de la Torre J."/>
            <person name="Richardson P.M."/>
            <person name="DeLong E.F."/>
        </authorList>
    </citation>
    <scope>NUCLEOTIDE SEQUENCE [LARGE SCALE GENOMIC DNA]</scope>
    <source>
        <strain evidence="9">A</strain>
    </source>
</reference>
<keyword evidence="1 6" id="KW-0328">Glycosyltransferase</keyword>
<evidence type="ECO:0000256" key="1">
    <source>
        <dbReference type="ARBA" id="ARBA00022676"/>
    </source>
</evidence>
<dbReference type="GO" id="GO:0008270">
    <property type="term" value="F:zinc ion binding"/>
    <property type="evidence" value="ECO:0007669"/>
    <property type="project" value="UniProtKB-UniRule"/>
</dbReference>
<dbReference type="GO" id="GO:0016763">
    <property type="term" value="F:pentosyltransferase activity"/>
    <property type="evidence" value="ECO:0007669"/>
    <property type="project" value="UniProtKB-UniRule"/>
</dbReference>
<keyword evidence="5 6" id="KW-0862">Zinc</keyword>
<dbReference type="HOGENOM" id="CLU_030083_0_0_2"/>
<accession>A0RY47</accession>
<dbReference type="Gene3D" id="3.20.20.105">
    <property type="entry name" value="Queuine tRNA-ribosyltransferase-like"/>
    <property type="match status" value="1"/>
</dbReference>
<protein>
    <recommendedName>
        <fullName evidence="6">tRNA-guanine(15) transglycosylase</fullName>
        <ecNumber evidence="6">2.4.2.48</ecNumber>
    </recommendedName>
    <alternativeName>
        <fullName evidence="6">7-cyano-7-deazaguanine tRNA-ribosyltransferase</fullName>
    </alternativeName>
    <alternativeName>
        <fullName evidence="6">Archaeal tRNA-guanine transglycosylase</fullName>
    </alternativeName>
</protein>
<keyword evidence="2 6" id="KW-0808">Transferase</keyword>
<evidence type="ECO:0000313" key="9">
    <source>
        <dbReference type="Proteomes" id="UP000000758"/>
    </source>
</evidence>
<comment type="catalytic activity">
    <reaction evidence="6">
        <text>guanosine(15) in tRNA + 7-cyano-7-carbaguanine = 7-cyano-7-carbaguanosine(15) in tRNA + guanine</text>
        <dbReference type="Rhea" id="RHEA:43164"/>
        <dbReference type="Rhea" id="RHEA-COMP:10371"/>
        <dbReference type="Rhea" id="RHEA-COMP:10372"/>
        <dbReference type="ChEBI" id="CHEBI:16235"/>
        <dbReference type="ChEBI" id="CHEBI:45075"/>
        <dbReference type="ChEBI" id="CHEBI:74269"/>
        <dbReference type="ChEBI" id="CHEBI:82850"/>
        <dbReference type="EC" id="2.4.2.48"/>
    </reaction>
</comment>
<dbReference type="Proteomes" id="UP000000758">
    <property type="component" value="Chromosome"/>
</dbReference>
<keyword evidence="3 6" id="KW-0819">tRNA processing</keyword>
<dbReference type="EC" id="2.4.2.48" evidence="6"/>
<comment type="cofactor">
    <cofactor evidence="6">
        <name>Zn(2+)</name>
        <dbReference type="ChEBI" id="CHEBI:29105"/>
    </cofactor>
    <text evidence="6">Binds 1 zinc ion per subunit.</text>
</comment>
<evidence type="ECO:0000256" key="6">
    <source>
        <dbReference type="HAMAP-Rule" id="MF_01634"/>
    </source>
</evidence>
<feature type="binding site" evidence="6">
    <location>
        <position position="277"/>
    </location>
    <ligand>
        <name>Zn(2+)</name>
        <dbReference type="ChEBI" id="CHEBI:29105"/>
    </ligand>
</feature>
<dbReference type="InterPro" id="IPR036511">
    <property type="entry name" value="TGT-like_sf"/>
</dbReference>
<dbReference type="SUPFAM" id="SSF51713">
    <property type="entry name" value="tRNA-guanine transglycosylase"/>
    <property type="match status" value="1"/>
</dbReference>
<dbReference type="PANTHER" id="PTHR46499:SF1">
    <property type="entry name" value="QUEUINE TRNA-RIBOSYLTRANSFERASE"/>
    <property type="match status" value="1"/>
</dbReference>
<dbReference type="KEGG" id="csy:CENSYa_1646"/>
<gene>
    <name evidence="6" type="primary">tgtA</name>
    <name evidence="8" type="ordered locus">CENSYa_1646</name>
</gene>
<sequence length="508" mass="56575">MTFEIFKCDLGGRIGSIQTSRGTVETPAFVPVIHPVRQGIPAAKIQDMGFNLVITNAYIAMKNHGEEAVRRGIHGIIGFDGPVMTDSGGYQVLEYGDVDTDPAAMARFEEGIGSDIAVPLDRPTGIGLSRKRAGELVRHTLRVSKETLENSSGGPLWAGPIQGSEHLDLVRSSAKALTGYGFRMMALGSPVEFMESYEYGPLAGMIAAARESIPDSVPLHLFGAGHPLTIPLAISLGCDTFDSASYILYARQGRYITEDGTRRIKEMGYLSCSCEVCSKYTAPELAGAKDKERIDGIALHNLHAIKSEVDRVKEAIHEGRLWEYTMKKMRAHPRLFESARILEQNGARFIRTTPRFKSRAVFLFGPEDQYRPEVISYHNMAREYTTRKKILCITRDAQIKPAYLSPQYSTLKARFIDPGKVQFCQYNPVLGIIPVEISDIFPAAHYVYGGRAEPGDFAEFAITWDAFLARNKFAEIHYEKTDPFISHFIKRAKGARRLALKSRKRKNT</sequence>
<evidence type="ECO:0000259" key="7">
    <source>
        <dbReference type="Pfam" id="PF01702"/>
    </source>
</evidence>
<comment type="function">
    <text evidence="6">Exchanges the guanine residue with 7-cyano-7-deazaguanine (preQ0) at position 15 in the dihydrouridine loop (D-loop) of archaeal tRNAs.</text>
</comment>
<dbReference type="GO" id="GO:0005737">
    <property type="term" value="C:cytoplasm"/>
    <property type="evidence" value="ECO:0007669"/>
    <property type="project" value="TreeGrafter"/>
</dbReference>
<evidence type="ECO:0000256" key="5">
    <source>
        <dbReference type="ARBA" id="ARBA00022833"/>
    </source>
</evidence>
<dbReference type="EMBL" id="DP000238">
    <property type="protein sequence ID" value="ABK78264.1"/>
    <property type="molecule type" value="Genomic_DNA"/>
</dbReference>
<dbReference type="NCBIfam" id="TIGR00449">
    <property type="entry name" value="tgt_general"/>
    <property type="match status" value="1"/>
</dbReference>
<comment type="similarity">
    <text evidence="6">Belongs to the archaeosine tRNA-ribosyltransferase family.</text>
</comment>
<dbReference type="InterPro" id="IPR004804">
    <property type="entry name" value="TgtA"/>
</dbReference>
<dbReference type="InterPro" id="IPR050076">
    <property type="entry name" value="ArchSynthase1/Queuine_TRR"/>
</dbReference>
<dbReference type="SUPFAM" id="SSF88802">
    <property type="entry name" value="Pre-PUA domain"/>
    <property type="match status" value="1"/>
</dbReference>
<feature type="binding site" evidence="6">
    <location>
        <position position="121"/>
    </location>
    <ligand>
        <name>substrate</name>
    </ligand>
</feature>
<proteinExistence type="inferred from homology"/>
<dbReference type="UniPathway" id="UPA00393"/>
<feature type="binding site" evidence="6">
    <location>
        <position position="272"/>
    </location>
    <ligand>
        <name>Zn(2+)</name>
        <dbReference type="ChEBI" id="CHEBI:29105"/>
    </ligand>
</feature>
<dbReference type="AlphaFoldDB" id="A0RY47"/>
<feature type="binding site" evidence="6">
    <location>
        <position position="274"/>
    </location>
    <ligand>
        <name>Zn(2+)</name>
        <dbReference type="ChEBI" id="CHEBI:29105"/>
    </ligand>
</feature>
<evidence type="ECO:0000256" key="2">
    <source>
        <dbReference type="ARBA" id="ARBA00022679"/>
    </source>
</evidence>
<comment type="pathway">
    <text evidence="6">tRNA modification; archaeosine-tRNA biosynthesis.</text>
</comment>
<dbReference type="PANTHER" id="PTHR46499">
    <property type="entry name" value="QUEUINE TRNA-RIBOSYLTRANSFERASE"/>
    <property type="match status" value="1"/>
</dbReference>
<keyword evidence="9" id="KW-1185">Reference proteome</keyword>
<organism evidence="8 9">
    <name type="scientific">Cenarchaeum symbiosum (strain A)</name>
    <dbReference type="NCBI Taxonomy" id="414004"/>
    <lineage>
        <taxon>Archaea</taxon>
        <taxon>Nitrososphaerota</taxon>
        <taxon>Candidatus Cenarchaeales</taxon>
        <taxon>Candidatus Cenarchaeaceae</taxon>
        <taxon>Candidatus Cenarchaeum</taxon>
    </lineage>
</organism>
<dbReference type="Pfam" id="PF01702">
    <property type="entry name" value="TGT"/>
    <property type="match status" value="1"/>
</dbReference>
<dbReference type="InterPro" id="IPR002616">
    <property type="entry name" value="tRNA_ribo_trans-like"/>
</dbReference>
<dbReference type="EnsemblBacteria" id="ABK78264">
    <property type="protein sequence ID" value="ABK78264"/>
    <property type="gene ID" value="CENSYa_1646"/>
</dbReference>
<evidence type="ECO:0000256" key="4">
    <source>
        <dbReference type="ARBA" id="ARBA00022723"/>
    </source>
</evidence>
<dbReference type="STRING" id="414004.CENSYa_1646"/>
<evidence type="ECO:0000256" key="3">
    <source>
        <dbReference type="ARBA" id="ARBA00022694"/>
    </source>
</evidence>
<dbReference type="Gene3D" id="3.40.50.10630">
    <property type="entry name" value="Uracil-DNA glycosylase-like"/>
    <property type="match status" value="1"/>
</dbReference>